<dbReference type="CDD" id="cd06423">
    <property type="entry name" value="CESA_like"/>
    <property type="match status" value="1"/>
</dbReference>
<feature type="domain" description="Glycosyltransferase 2-like" evidence="5">
    <location>
        <begin position="89"/>
        <end position="260"/>
    </location>
</feature>
<feature type="transmembrane region" description="Helical" evidence="4">
    <location>
        <begin position="43"/>
        <end position="73"/>
    </location>
</feature>
<dbReference type="Gene3D" id="3.90.550.10">
    <property type="entry name" value="Spore Coat Polysaccharide Biosynthesis Protein SpsA, Chain A"/>
    <property type="match status" value="1"/>
</dbReference>
<evidence type="ECO:0000256" key="1">
    <source>
        <dbReference type="ARBA" id="ARBA00006739"/>
    </source>
</evidence>
<gene>
    <name evidence="6" type="ORF">BC6307_06550</name>
</gene>
<dbReference type="Pfam" id="PF00535">
    <property type="entry name" value="Glycos_transf_2"/>
    <property type="match status" value="1"/>
</dbReference>
<evidence type="ECO:0000313" key="7">
    <source>
        <dbReference type="Proteomes" id="UP000215224"/>
    </source>
</evidence>
<keyword evidence="7" id="KW-1185">Reference proteome</keyword>
<dbReference type="PANTHER" id="PTHR43630">
    <property type="entry name" value="POLY-BETA-1,6-N-ACETYL-D-GLUCOSAMINE SYNTHASE"/>
    <property type="match status" value="1"/>
</dbReference>
<dbReference type="KEGG" id="bcoh:BC6307_06550"/>
<dbReference type="RefSeq" id="WP_066417123.1">
    <property type="nucleotide sequence ID" value="NZ_CP018866.1"/>
</dbReference>
<feature type="transmembrane region" description="Helical" evidence="4">
    <location>
        <begin position="403"/>
        <end position="426"/>
    </location>
</feature>
<keyword evidence="4" id="KW-1133">Transmembrane helix</keyword>
<comment type="similarity">
    <text evidence="1">Belongs to the glycosyltransferase 2 family.</text>
</comment>
<dbReference type="InterPro" id="IPR029044">
    <property type="entry name" value="Nucleotide-diphossugar_trans"/>
</dbReference>
<evidence type="ECO:0000259" key="5">
    <source>
        <dbReference type="Pfam" id="PF00535"/>
    </source>
</evidence>
<evidence type="ECO:0000313" key="6">
    <source>
        <dbReference type="EMBL" id="AST90962.1"/>
    </source>
</evidence>
<protein>
    <submittedName>
        <fullName evidence="6">Glycosyl transferase</fullName>
    </submittedName>
</protein>
<feature type="transmembrane region" description="Helical" evidence="4">
    <location>
        <begin position="338"/>
        <end position="356"/>
    </location>
</feature>
<dbReference type="STRING" id="1314751.GCA_001591425_02737"/>
<name>A0A223KNA4_9BACI</name>
<dbReference type="GO" id="GO:0016757">
    <property type="term" value="F:glycosyltransferase activity"/>
    <property type="evidence" value="ECO:0007669"/>
    <property type="project" value="UniProtKB-KW"/>
</dbReference>
<keyword evidence="4" id="KW-0472">Membrane</keyword>
<proteinExistence type="inferred from homology"/>
<feature type="transmembrane region" description="Helical" evidence="4">
    <location>
        <begin position="362"/>
        <end position="382"/>
    </location>
</feature>
<dbReference type="PANTHER" id="PTHR43630:SF1">
    <property type="entry name" value="POLY-BETA-1,6-N-ACETYL-D-GLUCOSAMINE SYNTHASE"/>
    <property type="match status" value="1"/>
</dbReference>
<keyword evidence="3 6" id="KW-0808">Transferase</keyword>
<accession>A0A223KNA4</accession>
<evidence type="ECO:0000256" key="4">
    <source>
        <dbReference type="SAM" id="Phobius"/>
    </source>
</evidence>
<dbReference type="InterPro" id="IPR001173">
    <property type="entry name" value="Glyco_trans_2-like"/>
</dbReference>
<reference evidence="6 7" key="1">
    <citation type="submission" date="2016-12" db="EMBL/GenBank/DDBJ databases">
        <title>The whole genome sequencing and assembly of Bacillus cohnii DSM 6307T strain.</title>
        <authorList>
            <person name="Lee Y.-J."/>
            <person name="Yi H."/>
            <person name="Bahn Y.-S."/>
            <person name="Kim J.F."/>
            <person name="Lee D.-W."/>
        </authorList>
    </citation>
    <scope>NUCLEOTIDE SEQUENCE [LARGE SCALE GENOMIC DNA]</scope>
    <source>
        <strain evidence="6 7">DSM 6307</strain>
    </source>
</reference>
<feature type="transmembrane region" description="Helical" evidence="4">
    <location>
        <begin position="15"/>
        <end position="37"/>
    </location>
</feature>
<sequence length="437" mass="50407">METKKNYYIPVVRKFWYCHVFAFLWFLFSVFISLPWIKELGQVIGIIPSIIIIAGIAYLPGYLNAFLVFSLFFDNQPKFKVHDPTEPVSIFISCKNEEKGISDTIRHIAKQDYKGDMNIIVIDNASTDLTSSVALKAGQEYNLDLKVIYEEKPGKNFALNRALAMVDTPLIITLDADTILTKPAVRLLVSRLLSAPNEICAVAGSVLVRNSRKNFWTRIQEWDYFLGIASIKRLQGFYQGTLVAQGAFSLYKREALEKLGGWDDAIGEDIVLTWQMLQINCKVYFEPLAVAFTDVPETLVHFVRQRSRWARGMIEAFKRVKPWNQPSIFTKYLTGTNLIFPYLDVVYTFVWIPGLILAIFGYYYIVGATILFVLPLALLTNYTMYHYQRKVFDRLGLKIRKNIFGFFAYVLTYQMFMSPISVLGYAQEFLQLKRVWK</sequence>
<evidence type="ECO:0000256" key="2">
    <source>
        <dbReference type="ARBA" id="ARBA00022676"/>
    </source>
</evidence>
<keyword evidence="2" id="KW-0328">Glycosyltransferase</keyword>
<organism evidence="6 7">
    <name type="scientific">Sutcliffiella cohnii</name>
    <dbReference type="NCBI Taxonomy" id="33932"/>
    <lineage>
        <taxon>Bacteria</taxon>
        <taxon>Bacillati</taxon>
        <taxon>Bacillota</taxon>
        <taxon>Bacilli</taxon>
        <taxon>Bacillales</taxon>
        <taxon>Bacillaceae</taxon>
        <taxon>Sutcliffiella</taxon>
    </lineage>
</organism>
<dbReference type="EMBL" id="CP018866">
    <property type="protein sequence ID" value="AST90962.1"/>
    <property type="molecule type" value="Genomic_DNA"/>
</dbReference>
<dbReference type="SUPFAM" id="SSF53448">
    <property type="entry name" value="Nucleotide-diphospho-sugar transferases"/>
    <property type="match status" value="1"/>
</dbReference>
<evidence type="ECO:0000256" key="3">
    <source>
        <dbReference type="ARBA" id="ARBA00022679"/>
    </source>
</evidence>
<keyword evidence="4" id="KW-0812">Transmembrane</keyword>
<dbReference type="Proteomes" id="UP000215224">
    <property type="component" value="Chromosome"/>
</dbReference>
<dbReference type="AlphaFoldDB" id="A0A223KNA4"/>